<gene>
    <name evidence="3" type="ORF">Tci_032804</name>
</gene>
<dbReference type="EMBL" id="BKCJ010004400">
    <property type="protein sequence ID" value="GEU60826.1"/>
    <property type="molecule type" value="Genomic_DNA"/>
</dbReference>
<dbReference type="Gene3D" id="4.10.60.10">
    <property type="entry name" value="Zinc finger, CCHC-type"/>
    <property type="match status" value="1"/>
</dbReference>
<proteinExistence type="predicted"/>
<protein>
    <submittedName>
        <fullName evidence="3">Ribonuclease H-like domain-containing protein</fullName>
    </submittedName>
</protein>
<sequence length="397" mass="45692">MAAGSRDRPPMLAPGRYPQWYSRFLRYVDTRPNGEALRKCILSGPYKPTTVLVQAVDATDDSPAVPEHTTVETPMNMSPENKAHFLAEKEAIHLILTGIGDDTYSTVDACQTAQEMWEAIERLQQEWSRFVTIVKQQHKLDEISYHKLFDILKQYQNEVNEFHAERLAMNANPLALVATAQADQDQYYQTSSKVVQQFGIQCFNCKEYGHFAKECRKPKRVKDSAYHKEKMLLCKQAEQGVPLQAEQYDWLADTDEEVDEQELKAHYSYMAKIQEVPTADLGTNSEPVEQNDQNDVESDDERVALANLIAYLKLDTKQIEFEKYKAFNERTIDYDKLERKLSEALGQLAQKDIVIRKGLKTKAYELLVVKEKHDELMKQSLLTKSHFKGLVKQKTVM</sequence>
<feature type="domain" description="CCHC-type" evidence="2">
    <location>
        <begin position="202"/>
        <end position="217"/>
    </location>
</feature>
<dbReference type="InterPro" id="IPR001878">
    <property type="entry name" value="Znf_CCHC"/>
</dbReference>
<dbReference type="PROSITE" id="PS50158">
    <property type="entry name" value="ZF_CCHC"/>
    <property type="match status" value="1"/>
</dbReference>
<keyword evidence="1" id="KW-0862">Zinc</keyword>
<evidence type="ECO:0000313" key="3">
    <source>
        <dbReference type="EMBL" id="GEU60826.1"/>
    </source>
</evidence>
<dbReference type="AlphaFoldDB" id="A0A6L2LG89"/>
<dbReference type="SUPFAM" id="SSF57756">
    <property type="entry name" value="Retrovirus zinc finger-like domains"/>
    <property type="match status" value="1"/>
</dbReference>
<accession>A0A6L2LG89</accession>
<evidence type="ECO:0000259" key="2">
    <source>
        <dbReference type="PROSITE" id="PS50158"/>
    </source>
</evidence>
<reference evidence="3" key="1">
    <citation type="journal article" date="2019" name="Sci. Rep.">
        <title>Draft genome of Tanacetum cinerariifolium, the natural source of mosquito coil.</title>
        <authorList>
            <person name="Yamashiro T."/>
            <person name="Shiraishi A."/>
            <person name="Satake H."/>
            <person name="Nakayama K."/>
        </authorList>
    </citation>
    <scope>NUCLEOTIDE SEQUENCE</scope>
</reference>
<dbReference type="Pfam" id="PF00098">
    <property type="entry name" value="zf-CCHC"/>
    <property type="match status" value="1"/>
</dbReference>
<dbReference type="InterPro" id="IPR036875">
    <property type="entry name" value="Znf_CCHC_sf"/>
</dbReference>
<organism evidence="3">
    <name type="scientific">Tanacetum cinerariifolium</name>
    <name type="common">Dalmatian daisy</name>
    <name type="synonym">Chrysanthemum cinerariifolium</name>
    <dbReference type="NCBI Taxonomy" id="118510"/>
    <lineage>
        <taxon>Eukaryota</taxon>
        <taxon>Viridiplantae</taxon>
        <taxon>Streptophyta</taxon>
        <taxon>Embryophyta</taxon>
        <taxon>Tracheophyta</taxon>
        <taxon>Spermatophyta</taxon>
        <taxon>Magnoliopsida</taxon>
        <taxon>eudicotyledons</taxon>
        <taxon>Gunneridae</taxon>
        <taxon>Pentapetalae</taxon>
        <taxon>asterids</taxon>
        <taxon>campanulids</taxon>
        <taxon>Asterales</taxon>
        <taxon>Asteraceae</taxon>
        <taxon>Asteroideae</taxon>
        <taxon>Anthemideae</taxon>
        <taxon>Anthemidinae</taxon>
        <taxon>Tanacetum</taxon>
    </lineage>
</organism>
<name>A0A6L2LG89_TANCI</name>
<keyword evidence="1" id="KW-0479">Metal-binding</keyword>
<evidence type="ECO:0000256" key="1">
    <source>
        <dbReference type="PROSITE-ProRule" id="PRU00047"/>
    </source>
</evidence>
<keyword evidence="1" id="KW-0863">Zinc-finger</keyword>
<dbReference type="SMART" id="SM00343">
    <property type="entry name" value="ZnF_C2HC"/>
    <property type="match status" value="1"/>
</dbReference>
<comment type="caution">
    <text evidence="3">The sequence shown here is derived from an EMBL/GenBank/DDBJ whole genome shotgun (WGS) entry which is preliminary data.</text>
</comment>
<dbReference type="GO" id="GO:0003676">
    <property type="term" value="F:nucleic acid binding"/>
    <property type="evidence" value="ECO:0007669"/>
    <property type="project" value="InterPro"/>
</dbReference>
<dbReference type="GO" id="GO:0008270">
    <property type="term" value="F:zinc ion binding"/>
    <property type="evidence" value="ECO:0007669"/>
    <property type="project" value="UniProtKB-KW"/>
</dbReference>